<organism evidence="12 13">
    <name type="scientific">Sedimentibacter hydroxybenzoicus DSM 7310</name>
    <dbReference type="NCBI Taxonomy" id="1123245"/>
    <lineage>
        <taxon>Bacteria</taxon>
        <taxon>Bacillati</taxon>
        <taxon>Bacillota</taxon>
        <taxon>Tissierellia</taxon>
        <taxon>Sedimentibacter</taxon>
    </lineage>
</organism>
<dbReference type="Gene3D" id="1.10.10.1600">
    <property type="entry name" value="Bacterial DNA polymerase III alpha subunit, thumb domain"/>
    <property type="match status" value="1"/>
</dbReference>
<dbReference type="PANTHER" id="PTHR32294">
    <property type="entry name" value="DNA POLYMERASE III SUBUNIT ALPHA"/>
    <property type="match status" value="1"/>
</dbReference>
<keyword evidence="6 12" id="KW-0548">Nucleotidyltransferase</keyword>
<dbReference type="SMART" id="SM00481">
    <property type="entry name" value="POLIIIAc"/>
    <property type="match status" value="1"/>
</dbReference>
<dbReference type="Pfam" id="PF02811">
    <property type="entry name" value="PHP"/>
    <property type="match status" value="1"/>
</dbReference>
<dbReference type="Pfam" id="PF14579">
    <property type="entry name" value="HHH_6"/>
    <property type="match status" value="1"/>
</dbReference>
<evidence type="ECO:0000256" key="4">
    <source>
        <dbReference type="ARBA" id="ARBA00019114"/>
    </source>
</evidence>
<dbReference type="Pfam" id="PF07733">
    <property type="entry name" value="DNA_pol3_alpha"/>
    <property type="match status" value="1"/>
</dbReference>
<name>A0A974BND1_SEDHY</name>
<keyword evidence="13" id="KW-1185">Reference proteome</keyword>
<evidence type="ECO:0000256" key="8">
    <source>
        <dbReference type="ARBA" id="ARBA00022932"/>
    </source>
</evidence>
<dbReference type="Pfam" id="PF01336">
    <property type="entry name" value="tRNA_anti-codon"/>
    <property type="match status" value="1"/>
</dbReference>
<evidence type="ECO:0000256" key="7">
    <source>
        <dbReference type="ARBA" id="ARBA00022705"/>
    </source>
</evidence>
<evidence type="ECO:0000313" key="12">
    <source>
        <dbReference type="EMBL" id="NYB76111.1"/>
    </source>
</evidence>
<sequence>MENKFTHLHVHTEFSLLDGACRIGELINKAKELNMTSLAITDHGCMYGVVEFFKAAKKAGIKPIVGFEAYVSPRKMTDKDSQLDKNQYHLVLLAENYDGFKNIIKLCSAGFVDGYYYKPRVDHEILRAHSKGVIALSACLAGEIQSYLMDNNYEQALKTCLMYKDIFGEDNFFLEMQDHGMEEQKKVNQGLLEMSRETGVKLVATNDVHYINKEDAYFHDVLLCIQMQRTVNEEDRMKFPSDEFYLKSYEEMSELFPEEAITNTAAIAERCNVELDFDTVHLPEFKVPQGYTKTEYFREICQEGLKERYKNIDDEIQKRLDYEISIIEQMGYVDYFLIVWDFIKYSRDNNIMVGPGRGSAAGSLVAYSMKITNIDPLKYNLIFERFLNPERISMPDIDVDFCYERREEVIDYVKQKYGNEKVAQIITFGTMAARGAIRDVGRVLDLPYKDIDVIAKKIPMSLGMTIESALEINNELKEAYEGDLKVKKLIDLALKVEGLARHASTHAAGVLISKEDVTEYVPLSRNKDVITTQFNMIELEELGLLKMDFLGLRTLTVIRDAIDLIERNHDIKVDFDNCQYDDKEVYKLFAAAETLGIFQFESTGMRAFLTELKPTEFENIVAANAMYRPGPMGQIPVFVKNRQNPEKIEYLHPKLEDILNVTYGCMVYQEQVMQIVRDIGGFTMGRSDLLRRAMGKKKMSVMLEERKNFIYGKPSESGEQEILGAVNNGVDEKTANEIYDLMVEFAKYAFPKAHSVAYAALAYETAWLKHYYPVEFMAALISSIMGSTGTVSLYIRECKRLGIKILPPDVNESRDKFTVENGKIRFGLAAVKNVGSNVIAEIVEAREKKGKFTSFTDFCTKVDQSVLNKRQIESLIKCGAFDSLKIYRSQLMSIYERTIDSIISQKKRNIEGQFSLFDDVISQNLNMTSKEEIPNIAEYNEKALLTMEKEMVGVYLSGHPLSEYEKELEKITTTNTSEIMELKDSHENNAKIQDGSRIVIGGIIVKKQNKITKNNNMMAFITLEDLYGAVEGIVFPKIYENCKDALYEDNIVVVEGIIDASEEEEPKIICNKITELKKEDINTEVKKQRKLYLKVDNTEAYKKIKNELFKNICKCPGSDCVIIYNSQEKANMVLPVRNWVNIDNENLINDLKVLLGENNVAIR</sequence>
<dbReference type="InterPro" id="IPR040982">
    <property type="entry name" value="DNA_pol3_finger"/>
</dbReference>
<dbReference type="InterPro" id="IPR029460">
    <property type="entry name" value="DNAPol_HHH"/>
</dbReference>
<dbReference type="Gene3D" id="1.10.150.870">
    <property type="match status" value="1"/>
</dbReference>
<evidence type="ECO:0000256" key="9">
    <source>
        <dbReference type="ARBA" id="ARBA00025611"/>
    </source>
</evidence>
<dbReference type="NCBIfam" id="TIGR00594">
    <property type="entry name" value="polc"/>
    <property type="match status" value="1"/>
</dbReference>
<dbReference type="GO" id="GO:0006260">
    <property type="term" value="P:DNA replication"/>
    <property type="evidence" value="ECO:0007669"/>
    <property type="project" value="UniProtKB-KW"/>
</dbReference>
<dbReference type="InterPro" id="IPR004365">
    <property type="entry name" value="NA-bd_OB_tRNA"/>
</dbReference>
<keyword evidence="5 12" id="KW-0808">Transferase</keyword>
<dbReference type="InterPro" id="IPR041931">
    <property type="entry name" value="DNA_pol3_alpha_thumb_dom"/>
</dbReference>
<evidence type="ECO:0000313" key="13">
    <source>
        <dbReference type="Proteomes" id="UP000611629"/>
    </source>
</evidence>
<evidence type="ECO:0000259" key="11">
    <source>
        <dbReference type="SMART" id="SM00481"/>
    </source>
</evidence>
<comment type="similarity">
    <text evidence="2">Belongs to the DNA polymerase type-C family. DnaE subfamily.</text>
</comment>
<comment type="function">
    <text evidence="9">DNA polymerase III is a complex, multichain enzyme responsible for most of the replicative synthesis in bacteria. This DNA polymerase also exhibits 3' to 5' exonuclease activity. The alpha chain is the DNA polymerase.</text>
</comment>
<dbReference type="InterPro" id="IPR003141">
    <property type="entry name" value="Pol/His_phosphatase_N"/>
</dbReference>
<dbReference type="Gene3D" id="3.20.20.140">
    <property type="entry name" value="Metal-dependent hydrolases"/>
    <property type="match status" value="1"/>
</dbReference>
<evidence type="ECO:0000256" key="3">
    <source>
        <dbReference type="ARBA" id="ARBA00012417"/>
    </source>
</evidence>
<dbReference type="NCBIfam" id="NF005298">
    <property type="entry name" value="PRK06826.1"/>
    <property type="match status" value="1"/>
</dbReference>
<keyword evidence="8" id="KW-0239">DNA-directed DNA polymerase</keyword>
<dbReference type="CDD" id="cd04485">
    <property type="entry name" value="DnaE_OBF"/>
    <property type="match status" value="1"/>
</dbReference>
<evidence type="ECO:0000256" key="5">
    <source>
        <dbReference type="ARBA" id="ARBA00022679"/>
    </source>
</evidence>
<dbReference type="GO" id="GO:0005737">
    <property type="term" value="C:cytoplasm"/>
    <property type="evidence" value="ECO:0007669"/>
    <property type="project" value="UniProtKB-SubCell"/>
</dbReference>
<dbReference type="InterPro" id="IPR004805">
    <property type="entry name" value="DnaE2/DnaE/PolC"/>
</dbReference>
<comment type="catalytic activity">
    <reaction evidence="10">
        <text>DNA(n) + a 2'-deoxyribonucleoside 5'-triphosphate = DNA(n+1) + diphosphate</text>
        <dbReference type="Rhea" id="RHEA:22508"/>
        <dbReference type="Rhea" id="RHEA-COMP:17339"/>
        <dbReference type="Rhea" id="RHEA-COMP:17340"/>
        <dbReference type="ChEBI" id="CHEBI:33019"/>
        <dbReference type="ChEBI" id="CHEBI:61560"/>
        <dbReference type="ChEBI" id="CHEBI:173112"/>
        <dbReference type="EC" id="2.7.7.7"/>
    </reaction>
</comment>
<dbReference type="RefSeq" id="WP_179239830.1">
    <property type="nucleotide sequence ID" value="NZ_JACBNQ010000043.1"/>
</dbReference>
<evidence type="ECO:0000256" key="6">
    <source>
        <dbReference type="ARBA" id="ARBA00022695"/>
    </source>
</evidence>
<dbReference type="NCBIfam" id="NF004226">
    <property type="entry name" value="PRK05673.1"/>
    <property type="match status" value="1"/>
</dbReference>
<dbReference type="EMBL" id="JACBNQ010000043">
    <property type="protein sequence ID" value="NYB76111.1"/>
    <property type="molecule type" value="Genomic_DNA"/>
</dbReference>
<dbReference type="EC" id="2.7.7.7" evidence="3"/>
<dbReference type="InterPro" id="IPR004013">
    <property type="entry name" value="PHP_dom"/>
</dbReference>
<dbReference type="PANTHER" id="PTHR32294:SF0">
    <property type="entry name" value="DNA POLYMERASE III SUBUNIT ALPHA"/>
    <property type="match status" value="1"/>
</dbReference>
<evidence type="ECO:0000256" key="10">
    <source>
        <dbReference type="ARBA" id="ARBA00049244"/>
    </source>
</evidence>
<dbReference type="InterPro" id="IPR016195">
    <property type="entry name" value="Pol/histidinol_Pase-like"/>
</dbReference>
<dbReference type="InterPro" id="IPR011708">
    <property type="entry name" value="DNA_pol3_alpha_NTPase_dom"/>
</dbReference>
<dbReference type="Proteomes" id="UP000611629">
    <property type="component" value="Unassembled WGS sequence"/>
</dbReference>
<evidence type="ECO:0000256" key="1">
    <source>
        <dbReference type="ARBA" id="ARBA00004496"/>
    </source>
</evidence>
<dbReference type="GO" id="GO:0003676">
    <property type="term" value="F:nucleic acid binding"/>
    <property type="evidence" value="ECO:0007669"/>
    <property type="project" value="InterPro"/>
</dbReference>
<protein>
    <recommendedName>
        <fullName evidence="4">DNA polymerase III subunit alpha</fullName>
        <ecNumber evidence="3">2.7.7.7</ecNumber>
    </recommendedName>
</protein>
<keyword evidence="7" id="KW-0235">DNA replication</keyword>
<accession>A0A974BND1</accession>
<feature type="domain" description="Polymerase/histidinol phosphatase N-terminal" evidence="11">
    <location>
        <begin position="6"/>
        <end position="73"/>
    </location>
</feature>
<dbReference type="GO" id="GO:0008408">
    <property type="term" value="F:3'-5' exonuclease activity"/>
    <property type="evidence" value="ECO:0007669"/>
    <property type="project" value="InterPro"/>
</dbReference>
<reference evidence="12" key="1">
    <citation type="submission" date="2020-07" db="EMBL/GenBank/DDBJ databases">
        <title>Genomic analysis of a strain of Sedimentibacter Hydroxybenzoicus DSM7310.</title>
        <authorList>
            <person name="Ma S."/>
        </authorList>
    </citation>
    <scope>NUCLEOTIDE SEQUENCE</scope>
    <source>
        <strain evidence="12">DSM 7310</strain>
    </source>
</reference>
<dbReference type="Pfam" id="PF17657">
    <property type="entry name" value="DNA_pol3_finger"/>
    <property type="match status" value="1"/>
</dbReference>
<proteinExistence type="inferred from homology"/>
<dbReference type="AlphaFoldDB" id="A0A974BND1"/>
<dbReference type="CDD" id="cd12113">
    <property type="entry name" value="PHP_PolIIIA_DnaE3"/>
    <property type="match status" value="1"/>
</dbReference>
<gene>
    <name evidence="12" type="ORF">HZF24_18345</name>
</gene>
<dbReference type="SUPFAM" id="SSF89550">
    <property type="entry name" value="PHP domain-like"/>
    <property type="match status" value="1"/>
</dbReference>
<evidence type="ECO:0000256" key="2">
    <source>
        <dbReference type="ARBA" id="ARBA00009496"/>
    </source>
</evidence>
<dbReference type="GO" id="GO:0003887">
    <property type="term" value="F:DNA-directed DNA polymerase activity"/>
    <property type="evidence" value="ECO:0007669"/>
    <property type="project" value="UniProtKB-KW"/>
</dbReference>
<comment type="caution">
    <text evidence="12">The sequence shown here is derived from an EMBL/GenBank/DDBJ whole genome shotgun (WGS) entry which is preliminary data.</text>
</comment>
<comment type="subcellular location">
    <subcellularLocation>
        <location evidence="1">Cytoplasm</location>
    </subcellularLocation>
</comment>